<accession>A0A8J9VN91</accession>
<dbReference type="Proteomes" id="UP000838878">
    <property type="component" value="Chromosome 8"/>
</dbReference>
<protein>
    <submittedName>
        <fullName evidence="1">Uncharacterized protein</fullName>
    </submittedName>
</protein>
<reference evidence="1" key="1">
    <citation type="submission" date="2021-12" db="EMBL/GenBank/DDBJ databases">
        <authorList>
            <person name="Martin H S."/>
        </authorList>
    </citation>
    <scope>NUCLEOTIDE SEQUENCE</scope>
</reference>
<keyword evidence="2" id="KW-1185">Reference proteome</keyword>
<evidence type="ECO:0000313" key="1">
    <source>
        <dbReference type="EMBL" id="CAH0729890.1"/>
    </source>
</evidence>
<feature type="non-terminal residue" evidence="1">
    <location>
        <position position="124"/>
    </location>
</feature>
<evidence type="ECO:0000313" key="2">
    <source>
        <dbReference type="Proteomes" id="UP000838878"/>
    </source>
</evidence>
<proteinExistence type="predicted"/>
<dbReference type="EMBL" id="OV170228">
    <property type="protein sequence ID" value="CAH0729890.1"/>
    <property type="molecule type" value="Genomic_DNA"/>
</dbReference>
<organism evidence="1 2">
    <name type="scientific">Brenthis ino</name>
    <name type="common">lesser marbled fritillary</name>
    <dbReference type="NCBI Taxonomy" id="405034"/>
    <lineage>
        <taxon>Eukaryota</taxon>
        <taxon>Metazoa</taxon>
        <taxon>Ecdysozoa</taxon>
        <taxon>Arthropoda</taxon>
        <taxon>Hexapoda</taxon>
        <taxon>Insecta</taxon>
        <taxon>Pterygota</taxon>
        <taxon>Neoptera</taxon>
        <taxon>Endopterygota</taxon>
        <taxon>Lepidoptera</taxon>
        <taxon>Glossata</taxon>
        <taxon>Ditrysia</taxon>
        <taxon>Papilionoidea</taxon>
        <taxon>Nymphalidae</taxon>
        <taxon>Heliconiinae</taxon>
        <taxon>Argynnini</taxon>
        <taxon>Brenthis</taxon>
    </lineage>
</organism>
<name>A0A8J9VN91_9NEOP</name>
<gene>
    <name evidence="1" type="ORF">BINO364_LOCUS14938</name>
</gene>
<dbReference type="OrthoDB" id="7484009at2759"/>
<dbReference type="AlphaFoldDB" id="A0A8J9VN91"/>
<sequence>MKCSAQRAEVRRLAAAATTSEPSFGGNAHPGIHLAPISVLCAGVKWRGRRSPGGHTYYVINPRPLPPARAALPARVGRAVLAPGFLVPAPHGHSLRTGLRVVPPPVALRPAQTSHLVRGTSYIV</sequence>